<dbReference type="PRINTS" id="PR00160">
    <property type="entry name" value="GLUTAREDOXIN"/>
</dbReference>
<evidence type="ECO:0000313" key="4">
    <source>
        <dbReference type="Proteomes" id="UP000054481"/>
    </source>
</evidence>
<dbReference type="Pfam" id="PF00462">
    <property type="entry name" value="Glutaredoxin"/>
    <property type="match status" value="1"/>
</dbReference>
<dbReference type="GO" id="GO:0005737">
    <property type="term" value="C:cytoplasm"/>
    <property type="evidence" value="ECO:0007669"/>
    <property type="project" value="TreeGrafter"/>
</dbReference>
<dbReference type="GO" id="GO:0034599">
    <property type="term" value="P:cellular response to oxidative stress"/>
    <property type="evidence" value="ECO:0007669"/>
    <property type="project" value="TreeGrafter"/>
</dbReference>
<dbReference type="GO" id="GO:0015038">
    <property type="term" value="F:glutathione disulfide oxidoreductase activity"/>
    <property type="evidence" value="ECO:0007669"/>
    <property type="project" value="TreeGrafter"/>
</dbReference>
<keyword evidence="4" id="KW-1185">Reference proteome</keyword>
<evidence type="ECO:0000256" key="1">
    <source>
        <dbReference type="SAM" id="MobiDB-lite"/>
    </source>
</evidence>
<dbReference type="OrthoDB" id="418495at2759"/>
<dbReference type="SUPFAM" id="SSF52833">
    <property type="entry name" value="Thioredoxin-like"/>
    <property type="match status" value="1"/>
</dbReference>
<proteinExistence type="predicted"/>
<organism evidence="3 4">
    <name type="scientific">Hirsutella minnesotensis 3608</name>
    <dbReference type="NCBI Taxonomy" id="1043627"/>
    <lineage>
        <taxon>Eukaryota</taxon>
        <taxon>Fungi</taxon>
        <taxon>Dikarya</taxon>
        <taxon>Ascomycota</taxon>
        <taxon>Pezizomycotina</taxon>
        <taxon>Sordariomycetes</taxon>
        <taxon>Hypocreomycetidae</taxon>
        <taxon>Hypocreales</taxon>
        <taxon>Ophiocordycipitaceae</taxon>
        <taxon>Hirsutella</taxon>
    </lineage>
</organism>
<feature type="region of interest" description="Disordered" evidence="1">
    <location>
        <begin position="1"/>
        <end position="39"/>
    </location>
</feature>
<name>A0A0F7ZMH7_9HYPO</name>
<dbReference type="GO" id="GO:0005634">
    <property type="term" value="C:nucleus"/>
    <property type="evidence" value="ECO:0007669"/>
    <property type="project" value="TreeGrafter"/>
</dbReference>
<gene>
    <name evidence="3" type="ORF">HIM_03572</name>
</gene>
<dbReference type="CDD" id="cd03419">
    <property type="entry name" value="GRX_GRXh_1_2_like"/>
    <property type="match status" value="1"/>
</dbReference>
<dbReference type="AlphaFoldDB" id="A0A0F7ZMH7"/>
<evidence type="ECO:0000313" key="3">
    <source>
        <dbReference type="EMBL" id="KJZ77251.1"/>
    </source>
</evidence>
<dbReference type="InterPro" id="IPR036249">
    <property type="entry name" value="Thioredoxin-like_sf"/>
</dbReference>
<accession>A0A0F7ZMH7</accession>
<feature type="domain" description="Glutaredoxin" evidence="2">
    <location>
        <begin position="35"/>
        <end position="84"/>
    </location>
</feature>
<dbReference type="EMBL" id="KQ030508">
    <property type="protein sequence ID" value="KJZ77251.1"/>
    <property type="molecule type" value="Genomic_DNA"/>
</dbReference>
<dbReference type="PANTHER" id="PTHR45694:SF18">
    <property type="entry name" value="GLUTAREDOXIN-1-RELATED"/>
    <property type="match status" value="1"/>
</dbReference>
<protein>
    <recommendedName>
        <fullName evidence="2">Glutaredoxin domain-containing protein</fullName>
    </recommendedName>
</protein>
<dbReference type="InterPro" id="IPR002109">
    <property type="entry name" value="Glutaredoxin"/>
</dbReference>
<sequence length="111" mass="11910">MAQASIKVQQIIDESKVGKSPPDSLTRPPARRETSTKQALDGLKAEYTLLELDQETDGSAMQDALEEITGQRTVPNVFIAKKHIGGNSDIQALHKSGELKSKLQAAGAIKA</sequence>
<dbReference type="PROSITE" id="PS51354">
    <property type="entry name" value="GLUTAREDOXIN_2"/>
    <property type="match status" value="1"/>
</dbReference>
<dbReference type="InterPro" id="IPR014025">
    <property type="entry name" value="Glutaredoxin_subgr"/>
</dbReference>
<dbReference type="Gene3D" id="3.40.30.10">
    <property type="entry name" value="Glutaredoxin"/>
    <property type="match status" value="1"/>
</dbReference>
<dbReference type="Proteomes" id="UP000054481">
    <property type="component" value="Unassembled WGS sequence"/>
</dbReference>
<evidence type="ECO:0000259" key="2">
    <source>
        <dbReference type="Pfam" id="PF00462"/>
    </source>
</evidence>
<reference evidence="3 4" key="1">
    <citation type="journal article" date="2014" name="Genome Biol. Evol.">
        <title>Comparative genomics and transcriptomics analyses reveal divergent lifestyle features of nematode endoparasitic fungus Hirsutella minnesotensis.</title>
        <authorList>
            <person name="Lai Y."/>
            <person name="Liu K."/>
            <person name="Zhang X."/>
            <person name="Zhang X."/>
            <person name="Li K."/>
            <person name="Wang N."/>
            <person name="Shu C."/>
            <person name="Wu Y."/>
            <person name="Wang C."/>
            <person name="Bushley K.E."/>
            <person name="Xiang M."/>
            <person name="Liu X."/>
        </authorList>
    </citation>
    <scope>NUCLEOTIDE SEQUENCE [LARGE SCALE GENOMIC DNA]</scope>
    <source>
        <strain evidence="3 4">3608</strain>
    </source>
</reference>
<dbReference type="PANTHER" id="PTHR45694">
    <property type="entry name" value="GLUTAREDOXIN 2"/>
    <property type="match status" value="1"/>
</dbReference>